<accession>A0A4Y9XP06</accession>
<dbReference type="EMBL" id="SEKV01001281">
    <property type="protein sequence ID" value="TFY51097.1"/>
    <property type="molecule type" value="Genomic_DNA"/>
</dbReference>
<dbReference type="GO" id="GO:0019888">
    <property type="term" value="F:protein phosphatase regulator activity"/>
    <property type="evidence" value="ECO:0007669"/>
    <property type="project" value="InterPro"/>
</dbReference>
<protein>
    <submittedName>
        <fullName evidence="2">Uncharacterized protein</fullName>
    </submittedName>
</protein>
<evidence type="ECO:0000313" key="2">
    <source>
        <dbReference type="EMBL" id="TFY51097.1"/>
    </source>
</evidence>
<dbReference type="Proteomes" id="UP000298390">
    <property type="component" value="Unassembled WGS sequence"/>
</dbReference>
<gene>
    <name evidence="2" type="ORF">EVJ58_g10741</name>
</gene>
<evidence type="ECO:0000256" key="1">
    <source>
        <dbReference type="SAM" id="Phobius"/>
    </source>
</evidence>
<evidence type="ECO:0000313" key="3">
    <source>
        <dbReference type="Proteomes" id="UP000298390"/>
    </source>
</evidence>
<feature type="transmembrane region" description="Helical" evidence="1">
    <location>
        <begin position="49"/>
        <end position="67"/>
    </location>
</feature>
<sequence length="194" mass="21500">MAPRSSSKTSGRGFQPAYDAATYRDLLLFEERLKTNAASLNRRKHRYQLFLAQLLVIITFLASEVLLQTNVLSIPYAVLLRAAFSDLYTERTDISIHPYFTTARRSDMQTGTFVLVHVAQMFNLGDAALGREKVCAACEPRPPKFQHVLERPPASTPFQTACLSQPLYSALSSTNAGIGRSCRSASPPLPFAPF</sequence>
<keyword evidence="1" id="KW-1133">Transmembrane helix</keyword>
<organism evidence="2 3">
    <name type="scientific">Rhodofomes roseus</name>
    <dbReference type="NCBI Taxonomy" id="34475"/>
    <lineage>
        <taxon>Eukaryota</taxon>
        <taxon>Fungi</taxon>
        <taxon>Dikarya</taxon>
        <taxon>Basidiomycota</taxon>
        <taxon>Agaricomycotina</taxon>
        <taxon>Agaricomycetes</taxon>
        <taxon>Polyporales</taxon>
        <taxon>Rhodofomes</taxon>
    </lineage>
</organism>
<comment type="caution">
    <text evidence="2">The sequence shown here is derived from an EMBL/GenBank/DDBJ whole genome shotgun (WGS) entry which is preliminary data.</text>
</comment>
<proteinExistence type="predicted"/>
<dbReference type="Pfam" id="PF03907">
    <property type="entry name" value="Spo7"/>
    <property type="match status" value="1"/>
</dbReference>
<dbReference type="InterPro" id="IPR005605">
    <property type="entry name" value="Spo7"/>
</dbReference>
<reference evidence="2 3" key="1">
    <citation type="submission" date="2019-01" db="EMBL/GenBank/DDBJ databases">
        <title>Genome sequencing of the rare red list fungi Fomitopsis rosea.</title>
        <authorList>
            <person name="Buettner E."/>
            <person name="Kellner H."/>
        </authorList>
    </citation>
    <scope>NUCLEOTIDE SEQUENCE [LARGE SCALE GENOMIC DNA]</scope>
    <source>
        <strain evidence="2 3">DSM 105464</strain>
    </source>
</reference>
<name>A0A4Y9XP06_9APHY</name>
<keyword evidence="1" id="KW-0472">Membrane</keyword>
<dbReference type="AlphaFoldDB" id="A0A4Y9XP06"/>
<dbReference type="STRING" id="34475.A0A4Y9XP06"/>
<keyword evidence="1" id="KW-0812">Transmembrane</keyword>